<evidence type="ECO:0000256" key="2">
    <source>
        <dbReference type="ARBA" id="ARBA00005861"/>
    </source>
</evidence>
<comment type="similarity">
    <text evidence="2">Belongs to the GST superfamily. Mu family.</text>
</comment>
<sequence>MMRFLVSIVNRLLVRIFSVGRGSVTWLLLKTDETVEVGYWKIRGLGAPLRMMCEYAGAHYEALSFEAVEKPDGSYNMDSWFKGKKPELLTLNALTNLPYVRVGDVVVSQSNACFTFLGRRFGLLGSTEDEVTKNEQCLCQVMDLRNDAVGLFYAGFGPERAAVFEAKKDAYYTRKAPVHYAKFEHWLQSAGTKFLVSDAPQAADFHLWEMLDQHEALGRFLDKPSLLEGFPTLRRYYADFGALPQLQAYFHGPQHKLPINNKRAVFGAQPL</sequence>
<reference evidence="9" key="1">
    <citation type="submission" date="2021-05" db="EMBL/GenBank/DDBJ databases">
        <title>The genome of the haptophyte Pavlova lutheri (Diacronema luteri, Pavlovales) - a model for lipid biosynthesis in eukaryotic algae.</title>
        <authorList>
            <person name="Hulatt C.J."/>
            <person name="Posewitz M.C."/>
        </authorList>
    </citation>
    <scope>NUCLEOTIDE SEQUENCE</scope>
    <source>
        <strain evidence="9">NIVA-4/92</strain>
    </source>
</reference>
<keyword evidence="6" id="KW-0732">Signal</keyword>
<evidence type="ECO:0000256" key="3">
    <source>
        <dbReference type="ARBA" id="ARBA00012452"/>
    </source>
</evidence>
<feature type="chain" id="PRO_5035159885" description="glutathione transferase" evidence="6">
    <location>
        <begin position="23"/>
        <end position="271"/>
    </location>
</feature>
<dbReference type="GO" id="GO:0004364">
    <property type="term" value="F:glutathione transferase activity"/>
    <property type="evidence" value="ECO:0007669"/>
    <property type="project" value="UniProtKB-EC"/>
</dbReference>
<protein>
    <recommendedName>
        <fullName evidence="3">glutathione transferase</fullName>
        <ecNumber evidence="3">2.5.1.18</ecNumber>
    </recommendedName>
</protein>
<accession>A0A8J5XCL2</accession>
<dbReference type="InterPro" id="IPR040079">
    <property type="entry name" value="Glutathione_S-Trfase"/>
</dbReference>
<dbReference type="InterPro" id="IPR004046">
    <property type="entry name" value="GST_C"/>
</dbReference>
<dbReference type="Proteomes" id="UP000751190">
    <property type="component" value="Unassembled WGS sequence"/>
</dbReference>
<dbReference type="PANTHER" id="PTHR11571:SF222">
    <property type="entry name" value="GLUTATHIONE TRANSFERASE"/>
    <property type="match status" value="1"/>
</dbReference>
<evidence type="ECO:0000313" key="9">
    <source>
        <dbReference type="EMBL" id="KAG8461834.1"/>
    </source>
</evidence>
<dbReference type="InterPro" id="IPR036282">
    <property type="entry name" value="Glutathione-S-Trfase_C_sf"/>
</dbReference>
<dbReference type="SFLD" id="SFLDS00019">
    <property type="entry name" value="Glutathione_Transferase_(cytos"/>
    <property type="match status" value="1"/>
</dbReference>
<dbReference type="OMA" id="LCYTDFE"/>
<evidence type="ECO:0000256" key="4">
    <source>
        <dbReference type="ARBA" id="ARBA00022679"/>
    </source>
</evidence>
<organism evidence="9 10">
    <name type="scientific">Diacronema lutheri</name>
    <name type="common">Unicellular marine alga</name>
    <name type="synonym">Monochrysis lutheri</name>
    <dbReference type="NCBI Taxonomy" id="2081491"/>
    <lineage>
        <taxon>Eukaryota</taxon>
        <taxon>Haptista</taxon>
        <taxon>Haptophyta</taxon>
        <taxon>Pavlovophyceae</taxon>
        <taxon>Pavlovales</taxon>
        <taxon>Pavlovaceae</taxon>
        <taxon>Diacronema</taxon>
    </lineage>
</organism>
<keyword evidence="10" id="KW-1185">Reference proteome</keyword>
<dbReference type="Gene3D" id="1.20.1050.10">
    <property type="match status" value="1"/>
</dbReference>
<evidence type="ECO:0000256" key="5">
    <source>
        <dbReference type="ARBA" id="ARBA00047960"/>
    </source>
</evidence>
<dbReference type="SUPFAM" id="SSF47616">
    <property type="entry name" value="GST C-terminal domain-like"/>
    <property type="match status" value="1"/>
</dbReference>
<dbReference type="InterPro" id="IPR004045">
    <property type="entry name" value="Glutathione_S-Trfase_N"/>
</dbReference>
<dbReference type="OrthoDB" id="410118at2759"/>
<comment type="catalytic activity">
    <reaction evidence="5">
        <text>RX + glutathione = an S-substituted glutathione + a halide anion + H(+)</text>
        <dbReference type="Rhea" id="RHEA:16437"/>
        <dbReference type="ChEBI" id="CHEBI:15378"/>
        <dbReference type="ChEBI" id="CHEBI:16042"/>
        <dbReference type="ChEBI" id="CHEBI:17792"/>
        <dbReference type="ChEBI" id="CHEBI:57925"/>
        <dbReference type="ChEBI" id="CHEBI:90779"/>
        <dbReference type="EC" id="2.5.1.18"/>
    </reaction>
</comment>
<name>A0A8J5XCL2_DIALT</name>
<dbReference type="SUPFAM" id="SSF52833">
    <property type="entry name" value="Thioredoxin-like"/>
    <property type="match status" value="1"/>
</dbReference>
<evidence type="ECO:0000256" key="6">
    <source>
        <dbReference type="SAM" id="SignalP"/>
    </source>
</evidence>
<dbReference type="InterPro" id="IPR010987">
    <property type="entry name" value="Glutathione-S-Trfase_C-like"/>
</dbReference>
<comment type="caution">
    <text evidence="9">The sequence shown here is derived from an EMBL/GenBank/DDBJ whole genome shotgun (WGS) entry which is preliminary data.</text>
</comment>
<dbReference type="AlphaFoldDB" id="A0A8J5XCL2"/>
<feature type="domain" description="GST C-terminal" evidence="8">
    <location>
        <begin position="127"/>
        <end position="259"/>
    </location>
</feature>
<gene>
    <name evidence="9" type="ORF">KFE25_013853</name>
</gene>
<keyword evidence="4" id="KW-0808">Transferase</keyword>
<dbReference type="GO" id="GO:0006749">
    <property type="term" value="P:glutathione metabolic process"/>
    <property type="evidence" value="ECO:0007669"/>
    <property type="project" value="TreeGrafter"/>
</dbReference>
<dbReference type="PROSITE" id="PS50404">
    <property type="entry name" value="GST_NTER"/>
    <property type="match status" value="1"/>
</dbReference>
<comment type="function">
    <text evidence="1">Conjugation of reduced glutathione to a wide number of exogenous and endogenous hydrophobic electrophiles.</text>
</comment>
<dbReference type="Pfam" id="PF14497">
    <property type="entry name" value="GST_C_3"/>
    <property type="match status" value="1"/>
</dbReference>
<feature type="signal peptide" evidence="6">
    <location>
        <begin position="1"/>
        <end position="22"/>
    </location>
</feature>
<dbReference type="PANTHER" id="PTHR11571">
    <property type="entry name" value="GLUTATHIONE S-TRANSFERASE"/>
    <property type="match status" value="1"/>
</dbReference>
<dbReference type="EMBL" id="JAGTXO010000023">
    <property type="protein sequence ID" value="KAG8461834.1"/>
    <property type="molecule type" value="Genomic_DNA"/>
</dbReference>
<dbReference type="EC" id="2.5.1.18" evidence="3"/>
<feature type="domain" description="GST N-terminal" evidence="7">
    <location>
        <begin position="33"/>
        <end position="125"/>
    </location>
</feature>
<dbReference type="InterPro" id="IPR036249">
    <property type="entry name" value="Thioredoxin-like_sf"/>
</dbReference>
<dbReference type="PROSITE" id="PS50405">
    <property type="entry name" value="GST_CTER"/>
    <property type="match status" value="1"/>
</dbReference>
<dbReference type="InterPro" id="IPR050213">
    <property type="entry name" value="GST_superfamily"/>
</dbReference>
<dbReference type="Gene3D" id="3.40.30.10">
    <property type="entry name" value="Glutaredoxin"/>
    <property type="match status" value="1"/>
</dbReference>
<evidence type="ECO:0000313" key="10">
    <source>
        <dbReference type="Proteomes" id="UP000751190"/>
    </source>
</evidence>
<evidence type="ECO:0000259" key="8">
    <source>
        <dbReference type="PROSITE" id="PS50405"/>
    </source>
</evidence>
<proteinExistence type="inferred from homology"/>
<evidence type="ECO:0000259" key="7">
    <source>
        <dbReference type="PROSITE" id="PS50404"/>
    </source>
</evidence>
<evidence type="ECO:0000256" key="1">
    <source>
        <dbReference type="ARBA" id="ARBA00003701"/>
    </source>
</evidence>